<dbReference type="InterPro" id="IPR013974">
    <property type="entry name" value="SAF"/>
</dbReference>
<dbReference type="InterPro" id="IPR013132">
    <property type="entry name" value="PseI/NeuA/B-like_N"/>
</dbReference>
<dbReference type="Pfam" id="PF08666">
    <property type="entry name" value="SAF"/>
    <property type="match status" value="1"/>
</dbReference>
<dbReference type="GO" id="GO:0047444">
    <property type="term" value="F:N-acylneuraminate-9-phosphate synthase activity"/>
    <property type="evidence" value="ECO:0007669"/>
    <property type="project" value="TreeGrafter"/>
</dbReference>
<dbReference type="GO" id="GO:0016051">
    <property type="term" value="P:carbohydrate biosynthetic process"/>
    <property type="evidence" value="ECO:0007669"/>
    <property type="project" value="InterPro"/>
</dbReference>
<dbReference type="Gene3D" id="3.20.20.70">
    <property type="entry name" value="Aldolase class I"/>
    <property type="match status" value="1"/>
</dbReference>
<name>A0A1G2F532_9BACT</name>
<dbReference type="CDD" id="cd11615">
    <property type="entry name" value="SAF_NeuB_like"/>
    <property type="match status" value="1"/>
</dbReference>
<dbReference type="AlphaFoldDB" id="A0A1G2F532"/>
<reference evidence="2 3" key="1">
    <citation type="journal article" date="2016" name="Nat. Commun.">
        <title>Thousands of microbial genomes shed light on interconnected biogeochemical processes in an aquifer system.</title>
        <authorList>
            <person name="Anantharaman K."/>
            <person name="Brown C.T."/>
            <person name="Hug L.A."/>
            <person name="Sharon I."/>
            <person name="Castelle C.J."/>
            <person name="Probst A.J."/>
            <person name="Thomas B.C."/>
            <person name="Singh A."/>
            <person name="Wilkins M.J."/>
            <person name="Karaoz U."/>
            <person name="Brodie E.L."/>
            <person name="Williams K.H."/>
            <person name="Hubbard S.S."/>
            <person name="Banfield J.F."/>
        </authorList>
    </citation>
    <scope>NUCLEOTIDE SEQUENCE [LARGE SCALE GENOMIC DNA]</scope>
</reference>
<dbReference type="SUPFAM" id="SSF51269">
    <property type="entry name" value="AFP III-like domain"/>
    <property type="match status" value="1"/>
</dbReference>
<dbReference type="InterPro" id="IPR036732">
    <property type="entry name" value="AFP_Neu5c_C_sf"/>
</dbReference>
<dbReference type="PANTHER" id="PTHR42966">
    <property type="entry name" value="N-ACETYLNEURAMINATE SYNTHASE"/>
    <property type="match status" value="1"/>
</dbReference>
<dbReference type="SUPFAM" id="SSF51569">
    <property type="entry name" value="Aldolase"/>
    <property type="match status" value="1"/>
</dbReference>
<dbReference type="STRING" id="1801990.A2V69_01500"/>
<dbReference type="InterPro" id="IPR051690">
    <property type="entry name" value="PseI-like"/>
</dbReference>
<evidence type="ECO:0000313" key="3">
    <source>
        <dbReference type="Proteomes" id="UP000177810"/>
    </source>
</evidence>
<sequence>MHKNKNNFNEEYIWGKIQKGVFIIAEIGKNFIQSEEEKKTEEYLENAKKLIKLAKESGADAVKFQTHNLEDEQMNINIVSPHFKESDRYSWVKRNTNATPFEEFWKPLKQYCDKKGIIFFSTPMSRKAAVTLDALEVPFWKVGSGDVQDYVMLDYMIETGKPIIISSGMVSLDELDRIIKYIQSKGVPLAVLYCVSQYPCPAEDFNLSTIEYLKEKYPDIVVGFSDHSLGPNASLSAVKLGAKVIEKHFSFSRDLWGPDHKASITPEEMKKMVSAIRNNEYKNMDESTFYGIKEKELEGANNKFRPYFNKSLVAGANIPAGTVITKEMIFAMRPKKYINGLPSDKFGDVVGKKTKKDLNKYNPIKLEYLE</sequence>
<protein>
    <recommendedName>
        <fullName evidence="1">AFP-like domain-containing protein</fullName>
    </recommendedName>
</protein>
<gene>
    <name evidence="2" type="ORF">A2V69_01500</name>
</gene>
<dbReference type="PANTHER" id="PTHR42966:SF1">
    <property type="entry name" value="SIALIC ACID SYNTHASE"/>
    <property type="match status" value="1"/>
</dbReference>
<dbReference type="Pfam" id="PF03102">
    <property type="entry name" value="NeuB"/>
    <property type="match status" value="1"/>
</dbReference>
<accession>A0A1G2F532</accession>
<organism evidence="2 3">
    <name type="scientific">Candidatus Portnoybacteria bacterium RBG_13_40_8</name>
    <dbReference type="NCBI Taxonomy" id="1801990"/>
    <lineage>
        <taxon>Bacteria</taxon>
        <taxon>Candidatus Portnoyibacteriota</taxon>
    </lineage>
</organism>
<comment type="caution">
    <text evidence="2">The sequence shown here is derived from an EMBL/GenBank/DDBJ whole genome shotgun (WGS) entry which is preliminary data.</text>
</comment>
<dbReference type="Proteomes" id="UP000177810">
    <property type="component" value="Unassembled WGS sequence"/>
</dbReference>
<dbReference type="EMBL" id="MHMT01000003">
    <property type="protein sequence ID" value="OGZ33184.1"/>
    <property type="molecule type" value="Genomic_DNA"/>
</dbReference>
<evidence type="ECO:0000313" key="2">
    <source>
        <dbReference type="EMBL" id="OGZ33184.1"/>
    </source>
</evidence>
<dbReference type="Gene3D" id="3.90.1210.10">
    <property type="entry name" value="Antifreeze-like/N-acetylneuraminic acid synthase C-terminal domain"/>
    <property type="match status" value="1"/>
</dbReference>
<dbReference type="InterPro" id="IPR057736">
    <property type="entry name" value="SAF_PseI/NeuA/NeuB"/>
</dbReference>
<evidence type="ECO:0000259" key="1">
    <source>
        <dbReference type="PROSITE" id="PS50844"/>
    </source>
</evidence>
<proteinExistence type="predicted"/>
<feature type="domain" description="AFP-like" evidence="1">
    <location>
        <begin position="311"/>
        <end position="370"/>
    </location>
</feature>
<dbReference type="InterPro" id="IPR013785">
    <property type="entry name" value="Aldolase_TIM"/>
</dbReference>
<dbReference type="PROSITE" id="PS50844">
    <property type="entry name" value="AFP_LIKE"/>
    <property type="match status" value="1"/>
</dbReference>
<dbReference type="InterPro" id="IPR006190">
    <property type="entry name" value="SAF_AFP_Neu5Ac"/>
</dbReference>